<name>B1WTD7_CROS5</name>
<proteinExistence type="predicted"/>
<dbReference type="HOGENOM" id="CLU_3167065_0_0_3"/>
<reference evidence="1 2" key="1">
    <citation type="journal article" date="2008" name="Proc. Natl. Acad. Sci. U.S.A.">
        <title>The genome of Cyanothece 51142, a unicellular diazotrophic cyanobacterium important in the marine nitrogen cycle.</title>
        <authorList>
            <person name="Welsh E.A."/>
            <person name="Liberton M."/>
            <person name="Stoeckel J."/>
            <person name="Loh T."/>
            <person name="Elvitigala T."/>
            <person name="Wang C."/>
            <person name="Wollam A."/>
            <person name="Fulton R.S."/>
            <person name="Clifton S.W."/>
            <person name="Jacobs J.M."/>
            <person name="Aurora R."/>
            <person name="Ghosh B.K."/>
            <person name="Sherman L.A."/>
            <person name="Smith R.D."/>
            <person name="Wilson R.K."/>
            <person name="Pakrasi H.B."/>
        </authorList>
    </citation>
    <scope>NUCLEOTIDE SEQUENCE [LARGE SCALE GENOMIC DNA]</scope>
    <source>
        <strain evidence="2">ATCC 51142 / BH68</strain>
    </source>
</reference>
<organism evidence="1 2">
    <name type="scientific">Crocosphaera subtropica (strain ATCC 51142 / BH68)</name>
    <name type="common">Cyanothece sp. (strain ATCC 51142)</name>
    <dbReference type="NCBI Taxonomy" id="43989"/>
    <lineage>
        <taxon>Bacteria</taxon>
        <taxon>Bacillati</taxon>
        <taxon>Cyanobacteriota</taxon>
        <taxon>Cyanophyceae</taxon>
        <taxon>Oscillatoriophycideae</taxon>
        <taxon>Chroococcales</taxon>
        <taxon>Aphanothecaceae</taxon>
        <taxon>Crocosphaera</taxon>
        <taxon>Crocosphaera subtropica</taxon>
    </lineage>
</organism>
<evidence type="ECO:0000313" key="2">
    <source>
        <dbReference type="Proteomes" id="UP000001203"/>
    </source>
</evidence>
<evidence type="ECO:0000313" key="1">
    <source>
        <dbReference type="EMBL" id="ACB52059.1"/>
    </source>
</evidence>
<accession>B1WTD7</accession>
<gene>
    <name evidence="1" type="ordered locus">cce_2711</name>
</gene>
<dbReference type="AlphaFoldDB" id="B1WTD7"/>
<dbReference type="KEGG" id="cyt:cce_2711"/>
<keyword evidence="2" id="KW-1185">Reference proteome</keyword>
<protein>
    <submittedName>
        <fullName evidence="1">Uncharacterized protein</fullName>
    </submittedName>
</protein>
<dbReference type="EMBL" id="CP000806">
    <property type="protein sequence ID" value="ACB52059.1"/>
    <property type="molecule type" value="Genomic_DNA"/>
</dbReference>
<dbReference type="Proteomes" id="UP000001203">
    <property type="component" value="Chromosome circular"/>
</dbReference>
<sequence length="47" mass="5428">MINRSKLTKNGELLCQKKEKAIENLKSLNKKLKGIKSLKKIPNDMMQ</sequence>